<dbReference type="AlphaFoldDB" id="A0A165EZQ2"/>
<reference evidence="1 2" key="1">
    <citation type="journal article" date="2016" name="Mol. Biol. Evol.">
        <title>Comparative Genomics of Early-Diverging Mushroom-Forming Fungi Provides Insights into the Origins of Lignocellulose Decay Capabilities.</title>
        <authorList>
            <person name="Nagy L.G."/>
            <person name="Riley R."/>
            <person name="Tritt A."/>
            <person name="Adam C."/>
            <person name="Daum C."/>
            <person name="Floudas D."/>
            <person name="Sun H."/>
            <person name="Yadav J.S."/>
            <person name="Pangilinan J."/>
            <person name="Larsson K.H."/>
            <person name="Matsuura K."/>
            <person name="Barry K."/>
            <person name="Labutti K."/>
            <person name="Kuo R."/>
            <person name="Ohm R.A."/>
            <person name="Bhattacharya S.S."/>
            <person name="Shirouzu T."/>
            <person name="Yoshinaga Y."/>
            <person name="Martin F.M."/>
            <person name="Grigoriev I.V."/>
            <person name="Hibbett D.S."/>
        </authorList>
    </citation>
    <scope>NUCLEOTIDE SEQUENCE [LARGE SCALE GENOMIC DNA]</scope>
    <source>
        <strain evidence="1 2">HHB12733</strain>
    </source>
</reference>
<accession>A0A165EZQ2</accession>
<dbReference type="Proteomes" id="UP000076842">
    <property type="component" value="Unassembled WGS sequence"/>
</dbReference>
<evidence type="ECO:0000313" key="1">
    <source>
        <dbReference type="EMBL" id="KZT55882.1"/>
    </source>
</evidence>
<keyword evidence="2" id="KW-1185">Reference proteome</keyword>
<gene>
    <name evidence="1" type="ORF">CALCODRAFT_337954</name>
</gene>
<dbReference type="InParanoid" id="A0A165EZQ2"/>
<sequence>MDAYRETDIYLHPISPPASPTTERCPTCPINADARVYVANEGDLKKERFDFHFVCCGCITVEYEEKIQRSRITISNLDDPAGSHILDTFMTHPAWVSQPGQVGMWLVPHKSERLAYLFVFAAEDDAKHFVAEVNSLLRKDDTIKANLKEEEQAVRNLFRTRRPKESATSLPLLRVVQKTLSVFWAPTAMI</sequence>
<evidence type="ECO:0000313" key="2">
    <source>
        <dbReference type="Proteomes" id="UP000076842"/>
    </source>
</evidence>
<organism evidence="1 2">
    <name type="scientific">Calocera cornea HHB12733</name>
    <dbReference type="NCBI Taxonomy" id="1353952"/>
    <lineage>
        <taxon>Eukaryota</taxon>
        <taxon>Fungi</taxon>
        <taxon>Dikarya</taxon>
        <taxon>Basidiomycota</taxon>
        <taxon>Agaricomycotina</taxon>
        <taxon>Dacrymycetes</taxon>
        <taxon>Dacrymycetales</taxon>
        <taxon>Dacrymycetaceae</taxon>
        <taxon>Calocera</taxon>
    </lineage>
</organism>
<dbReference type="EMBL" id="KV423987">
    <property type="protein sequence ID" value="KZT55882.1"/>
    <property type="molecule type" value="Genomic_DNA"/>
</dbReference>
<proteinExistence type="predicted"/>
<name>A0A165EZQ2_9BASI</name>
<protein>
    <submittedName>
        <fullName evidence="1">Uncharacterized protein</fullName>
    </submittedName>
</protein>
<dbReference type="OrthoDB" id="10329337at2759"/>